<protein>
    <submittedName>
        <fullName evidence="2">Uncharacterized protein</fullName>
    </submittedName>
</protein>
<keyword evidence="3" id="KW-1185">Reference proteome</keyword>
<sequence length="80" mass="8798">MIRVTNPFRLVHGYLFDPLTRALESRRARTVRNKDMSAASGAETLDGFDSGSTGGRFEDCAQGKVDGQLRRVYTAAFDGI</sequence>
<comment type="caution">
    <text evidence="2">The sequence shown here is derived from an EMBL/GenBank/DDBJ whole genome shotgun (WGS) entry which is preliminary data.</text>
</comment>
<dbReference type="EMBL" id="JAWHQM010000059">
    <property type="protein sequence ID" value="KAK5635879.1"/>
    <property type="molecule type" value="Genomic_DNA"/>
</dbReference>
<evidence type="ECO:0000256" key="1">
    <source>
        <dbReference type="SAM" id="MobiDB-lite"/>
    </source>
</evidence>
<proteinExistence type="predicted"/>
<dbReference type="Proteomes" id="UP001305414">
    <property type="component" value="Unassembled WGS sequence"/>
</dbReference>
<feature type="region of interest" description="Disordered" evidence="1">
    <location>
        <begin position="30"/>
        <end position="52"/>
    </location>
</feature>
<reference evidence="2 3" key="1">
    <citation type="submission" date="2023-10" db="EMBL/GenBank/DDBJ databases">
        <title>Draft genome sequence of Xylaria bambusicola isolate GMP-LS, the root and basal stem rot pathogen of sugarcane in Indonesia.</title>
        <authorList>
            <person name="Selvaraj P."/>
            <person name="Muralishankar V."/>
            <person name="Muruganantham S."/>
            <person name="Sp S."/>
            <person name="Haryani S."/>
            <person name="Lau K.J.X."/>
            <person name="Naqvi N.I."/>
        </authorList>
    </citation>
    <scope>NUCLEOTIDE SEQUENCE [LARGE SCALE GENOMIC DNA]</scope>
    <source>
        <strain evidence="2">GMP-LS</strain>
    </source>
</reference>
<evidence type="ECO:0000313" key="3">
    <source>
        <dbReference type="Proteomes" id="UP001305414"/>
    </source>
</evidence>
<gene>
    <name evidence="2" type="ORF">RRF57_011591</name>
</gene>
<organism evidence="2 3">
    <name type="scientific">Xylaria bambusicola</name>
    <dbReference type="NCBI Taxonomy" id="326684"/>
    <lineage>
        <taxon>Eukaryota</taxon>
        <taxon>Fungi</taxon>
        <taxon>Dikarya</taxon>
        <taxon>Ascomycota</taxon>
        <taxon>Pezizomycotina</taxon>
        <taxon>Sordariomycetes</taxon>
        <taxon>Xylariomycetidae</taxon>
        <taxon>Xylariales</taxon>
        <taxon>Xylariaceae</taxon>
        <taxon>Xylaria</taxon>
    </lineage>
</organism>
<dbReference type="AlphaFoldDB" id="A0AAN7V2Y0"/>
<name>A0AAN7V2Y0_9PEZI</name>
<accession>A0AAN7V2Y0</accession>
<evidence type="ECO:0000313" key="2">
    <source>
        <dbReference type="EMBL" id="KAK5635879.1"/>
    </source>
</evidence>